<accession>L0DLB0</accession>
<dbReference type="InterPro" id="IPR012902">
    <property type="entry name" value="N_methyl_site"/>
</dbReference>
<dbReference type="InterPro" id="IPR011453">
    <property type="entry name" value="DUF1559"/>
</dbReference>
<dbReference type="Proteomes" id="UP000010798">
    <property type="component" value="Chromosome"/>
</dbReference>
<name>L0DLB0_SINAD</name>
<dbReference type="OrthoDB" id="236724at2"/>
<keyword evidence="3" id="KW-1185">Reference proteome</keyword>
<dbReference type="InterPro" id="IPR045584">
    <property type="entry name" value="Pilin-like"/>
</dbReference>
<dbReference type="EMBL" id="CP003364">
    <property type="protein sequence ID" value="AGA29633.1"/>
    <property type="molecule type" value="Genomic_DNA"/>
</dbReference>
<sequence>MSLRSRPSRGFTLIELLVVIAIIAVLIGLLLPAVQAAREAARRSQCLNNLKQIGLALHNYHSTNESFPMGVSATKNSVNDCIAWMGWSAQAMLFGYMEQGPLYNAINFSLDPIQSPGGGDGGINTTVTYSRVAAFLCPSDPNGGLNFRNNYYASTGPSTTADWGVDSGAPCKGVEKPGVFTYSYAYGMRNIVDGTSNTIAFSEGVVGSNQTVKKPLMTGVNDDSAGTYARLDATSDVAATVNALNVCNARWATAAPKAGLANNRGVYWAWGSEAMTMFSTIVPPNATNFPWGWCRFGCGGCDPGSADHAHVTNANSFHPGGANVLMADGSVRFIKSSLAMQTWWQLGTKAGGEVISSDAY</sequence>
<dbReference type="STRING" id="886293.Sinac_5489"/>
<dbReference type="eggNOG" id="COG2165">
    <property type="taxonomic scope" value="Bacteria"/>
</dbReference>
<dbReference type="PANTHER" id="PTHR30093">
    <property type="entry name" value="GENERAL SECRETION PATHWAY PROTEIN G"/>
    <property type="match status" value="1"/>
</dbReference>
<dbReference type="KEGG" id="saci:Sinac_5489"/>
<dbReference type="Gene3D" id="3.30.700.10">
    <property type="entry name" value="Glycoprotein, Type 4 Pilin"/>
    <property type="match status" value="1"/>
</dbReference>
<evidence type="ECO:0000313" key="3">
    <source>
        <dbReference type="Proteomes" id="UP000010798"/>
    </source>
</evidence>
<dbReference type="AlphaFoldDB" id="L0DLB0"/>
<dbReference type="RefSeq" id="WP_015248733.1">
    <property type="nucleotide sequence ID" value="NC_019892.1"/>
</dbReference>
<evidence type="ECO:0000259" key="1">
    <source>
        <dbReference type="Pfam" id="PF07596"/>
    </source>
</evidence>
<dbReference type="PROSITE" id="PS00409">
    <property type="entry name" value="PROKAR_NTER_METHYL"/>
    <property type="match status" value="1"/>
</dbReference>
<dbReference type="NCBIfam" id="TIGR04294">
    <property type="entry name" value="pre_pil_HX9DG"/>
    <property type="match status" value="1"/>
</dbReference>
<proteinExistence type="predicted"/>
<gene>
    <name evidence="2" type="ordered locus">Sinac_5489</name>
</gene>
<dbReference type="InterPro" id="IPR027558">
    <property type="entry name" value="Pre_pil_HX9DG_C"/>
</dbReference>
<protein>
    <submittedName>
        <fullName evidence="2">Prepilin-type N-terminal cleavage/methylation domain-containing protein</fullName>
    </submittedName>
</protein>
<dbReference type="Pfam" id="PF07963">
    <property type="entry name" value="N_methyl"/>
    <property type="match status" value="1"/>
</dbReference>
<dbReference type="PANTHER" id="PTHR30093:SF2">
    <property type="entry name" value="TYPE II SECRETION SYSTEM PROTEIN H"/>
    <property type="match status" value="1"/>
</dbReference>
<organism evidence="2 3">
    <name type="scientific">Singulisphaera acidiphila (strain ATCC BAA-1392 / DSM 18658 / VKM B-2454 / MOB10)</name>
    <dbReference type="NCBI Taxonomy" id="886293"/>
    <lineage>
        <taxon>Bacteria</taxon>
        <taxon>Pseudomonadati</taxon>
        <taxon>Planctomycetota</taxon>
        <taxon>Planctomycetia</taxon>
        <taxon>Isosphaerales</taxon>
        <taxon>Isosphaeraceae</taxon>
        <taxon>Singulisphaera</taxon>
    </lineage>
</organism>
<dbReference type="SUPFAM" id="SSF54523">
    <property type="entry name" value="Pili subunits"/>
    <property type="match status" value="1"/>
</dbReference>
<dbReference type="NCBIfam" id="TIGR02532">
    <property type="entry name" value="IV_pilin_GFxxxE"/>
    <property type="match status" value="1"/>
</dbReference>
<feature type="domain" description="DUF1559" evidence="1">
    <location>
        <begin position="35"/>
        <end position="340"/>
    </location>
</feature>
<dbReference type="HOGENOM" id="CLU_041661_0_0_0"/>
<dbReference type="Pfam" id="PF07596">
    <property type="entry name" value="SBP_bac_10"/>
    <property type="match status" value="1"/>
</dbReference>
<reference evidence="2 3" key="1">
    <citation type="submission" date="2012-02" db="EMBL/GenBank/DDBJ databases">
        <title>Complete sequence of chromosome of Singulisphaera acidiphila DSM 18658.</title>
        <authorList>
            <consortium name="US DOE Joint Genome Institute (JGI-PGF)"/>
            <person name="Lucas S."/>
            <person name="Copeland A."/>
            <person name="Lapidus A."/>
            <person name="Glavina del Rio T."/>
            <person name="Dalin E."/>
            <person name="Tice H."/>
            <person name="Bruce D."/>
            <person name="Goodwin L."/>
            <person name="Pitluck S."/>
            <person name="Peters L."/>
            <person name="Ovchinnikova G."/>
            <person name="Chertkov O."/>
            <person name="Kyrpides N."/>
            <person name="Mavromatis K."/>
            <person name="Ivanova N."/>
            <person name="Brettin T."/>
            <person name="Detter J.C."/>
            <person name="Han C."/>
            <person name="Larimer F."/>
            <person name="Land M."/>
            <person name="Hauser L."/>
            <person name="Markowitz V."/>
            <person name="Cheng J.-F."/>
            <person name="Hugenholtz P."/>
            <person name="Woyke T."/>
            <person name="Wu D."/>
            <person name="Tindall B."/>
            <person name="Pomrenke H."/>
            <person name="Brambilla E."/>
            <person name="Klenk H.-P."/>
            <person name="Eisen J.A."/>
        </authorList>
    </citation>
    <scope>NUCLEOTIDE SEQUENCE [LARGE SCALE GENOMIC DNA]</scope>
    <source>
        <strain evidence="3">ATCC BAA-1392 / DSM 18658 / VKM B-2454 / MOB10</strain>
    </source>
</reference>
<evidence type="ECO:0000313" key="2">
    <source>
        <dbReference type="EMBL" id="AGA29633.1"/>
    </source>
</evidence>